<feature type="non-terminal residue" evidence="1">
    <location>
        <position position="1"/>
    </location>
</feature>
<protein>
    <submittedName>
        <fullName evidence="1">23203_t:CDS:1</fullName>
    </submittedName>
</protein>
<accession>A0A9N9HSJ4</accession>
<organism evidence="1 2">
    <name type="scientific">Dentiscutata erythropus</name>
    <dbReference type="NCBI Taxonomy" id="1348616"/>
    <lineage>
        <taxon>Eukaryota</taxon>
        <taxon>Fungi</taxon>
        <taxon>Fungi incertae sedis</taxon>
        <taxon>Mucoromycota</taxon>
        <taxon>Glomeromycotina</taxon>
        <taxon>Glomeromycetes</taxon>
        <taxon>Diversisporales</taxon>
        <taxon>Gigasporaceae</taxon>
        <taxon>Dentiscutata</taxon>
    </lineage>
</organism>
<dbReference type="AlphaFoldDB" id="A0A9N9HSJ4"/>
<proteinExistence type="predicted"/>
<comment type="caution">
    <text evidence="1">The sequence shown here is derived from an EMBL/GenBank/DDBJ whole genome shotgun (WGS) entry which is preliminary data.</text>
</comment>
<gene>
    <name evidence="1" type="ORF">DERYTH_LOCUS13164</name>
</gene>
<reference evidence="1" key="1">
    <citation type="submission" date="2021-06" db="EMBL/GenBank/DDBJ databases">
        <authorList>
            <person name="Kallberg Y."/>
            <person name="Tangrot J."/>
            <person name="Rosling A."/>
        </authorList>
    </citation>
    <scope>NUCLEOTIDE SEQUENCE</scope>
    <source>
        <strain evidence="1">MA453B</strain>
    </source>
</reference>
<evidence type="ECO:0000313" key="2">
    <source>
        <dbReference type="Proteomes" id="UP000789405"/>
    </source>
</evidence>
<sequence length="161" mass="18179">STSQQLEHINCSIQVTTLLSNTTTIFESDTKQQFYQSAKVPEDITNVYFLTLTTESSFSSNSTDLLEANFHTPTLSSIISPTDLINQESDTNSIDELVLSEAPSSYLIEKQEQIRPSTPKTIINVEEENLFNNSNNQVEYIPIYLTIDNTSIVNYWEADQP</sequence>
<dbReference type="EMBL" id="CAJVPY010009026">
    <property type="protein sequence ID" value="CAG8703880.1"/>
    <property type="molecule type" value="Genomic_DNA"/>
</dbReference>
<evidence type="ECO:0000313" key="1">
    <source>
        <dbReference type="EMBL" id="CAG8703880.1"/>
    </source>
</evidence>
<dbReference type="OrthoDB" id="10596922at2759"/>
<name>A0A9N9HSJ4_9GLOM</name>
<dbReference type="Proteomes" id="UP000789405">
    <property type="component" value="Unassembled WGS sequence"/>
</dbReference>
<keyword evidence="2" id="KW-1185">Reference proteome</keyword>